<dbReference type="RefSeq" id="WP_090019052.1">
    <property type="nucleotide sequence ID" value="NZ_FNCE01000002.1"/>
</dbReference>
<feature type="domain" description="Smf/DprA SLOG" evidence="2">
    <location>
        <begin position="84"/>
        <end position="287"/>
    </location>
</feature>
<dbReference type="NCBIfam" id="TIGR00732">
    <property type="entry name" value="dprA"/>
    <property type="match status" value="1"/>
</dbReference>
<comment type="similarity">
    <text evidence="1">Belongs to the DprA/Smf family.</text>
</comment>
<dbReference type="InterPro" id="IPR041614">
    <property type="entry name" value="DprA_WH"/>
</dbReference>
<feature type="domain" description="DprA winged helix" evidence="3">
    <location>
        <begin position="312"/>
        <end position="369"/>
    </location>
</feature>
<name>A0A1G7P660_9PROT</name>
<dbReference type="Pfam" id="PF21102">
    <property type="entry name" value="DprA_N"/>
    <property type="match status" value="1"/>
</dbReference>
<organism evidence="4 5">
    <name type="scientific">Limimonas halophila</name>
    <dbReference type="NCBI Taxonomy" id="1082479"/>
    <lineage>
        <taxon>Bacteria</taxon>
        <taxon>Pseudomonadati</taxon>
        <taxon>Pseudomonadota</taxon>
        <taxon>Alphaproteobacteria</taxon>
        <taxon>Rhodospirillales</taxon>
        <taxon>Rhodovibrionaceae</taxon>
        <taxon>Limimonas</taxon>
    </lineage>
</organism>
<evidence type="ECO:0000259" key="2">
    <source>
        <dbReference type="Pfam" id="PF02481"/>
    </source>
</evidence>
<dbReference type="AlphaFoldDB" id="A0A1G7P660"/>
<keyword evidence="5" id="KW-1185">Reference proteome</keyword>
<dbReference type="InterPro" id="IPR036388">
    <property type="entry name" value="WH-like_DNA-bd_sf"/>
</dbReference>
<dbReference type="PANTHER" id="PTHR43022">
    <property type="entry name" value="PROTEIN SMF"/>
    <property type="match status" value="1"/>
</dbReference>
<sequence>MPLRPPANRDELRAWLRLIRSENVGPVTFRDLLTRFGDAQAALDALPELAKRGGSKRAIKVGSKAAAERELAALHELGADILPLGSAAYPARLAAVPDAPPLLFARGNTQLLERPAVAMVGARNASANGRKQAREIAGELARQGMLVVSGLARGIDAAAHTGSLADGTAAVLAGGLDVIYPPEHDELYAEIGERGLLLAENAPGVQPQHRHFPRRNRLISGIAVGTVVVEASPKSGSLITARFAGEQGREVMAVPGSPADGRARGCNRLLKQGAALVENARDVLDALADDLRREPEEPEPMAYATGSALPDALDAEDLESARAAVLELLGATPVAVDDLIRECQLSPPVVATAILELELAGRCQRHPGNRVALYQEDASRTP</sequence>
<dbReference type="OrthoDB" id="9785707at2"/>
<dbReference type="Pfam" id="PF17782">
    <property type="entry name" value="WHD_DprA"/>
    <property type="match status" value="1"/>
</dbReference>
<dbReference type="Pfam" id="PF02481">
    <property type="entry name" value="DNA_processg_A"/>
    <property type="match status" value="1"/>
</dbReference>
<dbReference type="PANTHER" id="PTHR43022:SF1">
    <property type="entry name" value="PROTEIN SMF"/>
    <property type="match status" value="1"/>
</dbReference>
<evidence type="ECO:0000259" key="3">
    <source>
        <dbReference type="Pfam" id="PF17782"/>
    </source>
</evidence>
<evidence type="ECO:0000313" key="5">
    <source>
        <dbReference type="Proteomes" id="UP000199415"/>
    </source>
</evidence>
<reference evidence="4 5" key="1">
    <citation type="submission" date="2016-10" db="EMBL/GenBank/DDBJ databases">
        <authorList>
            <person name="de Groot N.N."/>
        </authorList>
    </citation>
    <scope>NUCLEOTIDE SEQUENCE [LARGE SCALE GENOMIC DNA]</scope>
    <source>
        <strain evidence="4 5">DSM 25584</strain>
    </source>
</reference>
<dbReference type="EMBL" id="FNCE01000002">
    <property type="protein sequence ID" value="SDF81743.1"/>
    <property type="molecule type" value="Genomic_DNA"/>
</dbReference>
<dbReference type="InterPro" id="IPR003488">
    <property type="entry name" value="DprA"/>
</dbReference>
<accession>A0A1G7P660</accession>
<dbReference type="InterPro" id="IPR057666">
    <property type="entry name" value="DrpA_SLOG"/>
</dbReference>
<evidence type="ECO:0000256" key="1">
    <source>
        <dbReference type="ARBA" id="ARBA00006525"/>
    </source>
</evidence>
<dbReference type="STRING" id="1082479.SAMN05216241_102447"/>
<dbReference type="SUPFAM" id="SSF102405">
    <property type="entry name" value="MCP/YpsA-like"/>
    <property type="match status" value="1"/>
</dbReference>
<dbReference type="Gene3D" id="1.10.10.10">
    <property type="entry name" value="Winged helix-like DNA-binding domain superfamily/Winged helix DNA-binding domain"/>
    <property type="match status" value="1"/>
</dbReference>
<proteinExistence type="inferred from homology"/>
<protein>
    <submittedName>
        <fullName evidence="4">DNA processing protein</fullName>
    </submittedName>
</protein>
<dbReference type="Gene3D" id="3.40.50.450">
    <property type="match status" value="1"/>
</dbReference>
<evidence type="ECO:0000313" key="4">
    <source>
        <dbReference type="EMBL" id="SDF81743.1"/>
    </source>
</evidence>
<gene>
    <name evidence="4" type="ORF">SAMN05216241_102447</name>
</gene>
<dbReference type="GO" id="GO:0009294">
    <property type="term" value="P:DNA-mediated transformation"/>
    <property type="evidence" value="ECO:0007669"/>
    <property type="project" value="InterPro"/>
</dbReference>
<dbReference type="Proteomes" id="UP000199415">
    <property type="component" value="Unassembled WGS sequence"/>
</dbReference>